<dbReference type="EMBL" id="JBITWC010000006">
    <property type="protein sequence ID" value="MFI8749374.1"/>
    <property type="molecule type" value="Genomic_DNA"/>
</dbReference>
<proteinExistence type="predicted"/>
<keyword evidence="2" id="KW-1185">Reference proteome</keyword>
<evidence type="ECO:0000313" key="2">
    <source>
        <dbReference type="Proteomes" id="UP001614338"/>
    </source>
</evidence>
<name>A0ABW8BQ91_9GAMM</name>
<dbReference type="Proteomes" id="UP001614338">
    <property type="component" value="Unassembled WGS sequence"/>
</dbReference>
<protein>
    <submittedName>
        <fullName evidence="1">Uncharacterized protein</fullName>
    </submittedName>
</protein>
<reference evidence="1 2" key="1">
    <citation type="submission" date="2024-10" db="EMBL/GenBank/DDBJ databases">
        <title>The Natural Products Discovery Center: Release of the First 8490 Sequenced Strains for Exploring Actinobacteria Biosynthetic Diversity.</title>
        <authorList>
            <person name="Kalkreuter E."/>
            <person name="Kautsar S.A."/>
            <person name="Yang D."/>
            <person name="Bader C.D."/>
            <person name="Teijaro C.N."/>
            <person name="Fluegel L."/>
            <person name="Davis C.M."/>
            <person name="Simpson J.R."/>
            <person name="Lauterbach L."/>
            <person name="Steele A.D."/>
            <person name="Gui C."/>
            <person name="Meng S."/>
            <person name="Li G."/>
            <person name="Viehrig K."/>
            <person name="Ye F."/>
            <person name="Su P."/>
            <person name="Kiefer A.F."/>
            <person name="Nichols A."/>
            <person name="Cepeda A.J."/>
            <person name="Yan W."/>
            <person name="Fan B."/>
            <person name="Jiang Y."/>
            <person name="Adhikari A."/>
            <person name="Zheng C.-J."/>
            <person name="Schuster L."/>
            <person name="Cowan T.M."/>
            <person name="Smanski M.J."/>
            <person name="Chevrette M.G."/>
            <person name="De Carvalho L.P.S."/>
            <person name="Shen B."/>
        </authorList>
    </citation>
    <scope>NUCLEOTIDE SEQUENCE [LARGE SCALE GENOMIC DNA]</scope>
    <source>
        <strain evidence="1 2">NPDC077409</strain>
    </source>
</reference>
<accession>A0ABW8BQ91</accession>
<dbReference type="RefSeq" id="WP_399842812.1">
    <property type="nucleotide sequence ID" value="NZ_JBITWC010000006.1"/>
</dbReference>
<gene>
    <name evidence="1" type="ORF">ACIGG6_05160</name>
</gene>
<organism evidence="1 2">
    <name type="scientific">Vreelandella lionensis</name>
    <dbReference type="NCBI Taxonomy" id="1144478"/>
    <lineage>
        <taxon>Bacteria</taxon>
        <taxon>Pseudomonadati</taxon>
        <taxon>Pseudomonadota</taxon>
        <taxon>Gammaproteobacteria</taxon>
        <taxon>Oceanospirillales</taxon>
        <taxon>Halomonadaceae</taxon>
        <taxon>Vreelandella</taxon>
    </lineage>
</organism>
<evidence type="ECO:0000313" key="1">
    <source>
        <dbReference type="EMBL" id="MFI8749374.1"/>
    </source>
</evidence>
<sequence length="208" mass="23654">MNIFKIFVFIFVLNFLSTLDVLGFKGLEAAIYNSYMSQDHGRWSSLKLSLGDDVFYRAVNSTDYSDFVFSVDFPGESCSPHVEGHFSQSTSAETTEYIRVAPAFFRVDRYPVHEALVEYSTVRGDKTVYFEFALADMARLENEMKQGNVLRLKLEPIYGPGNDVFVELSLVGSRAALDRAYALCINNQSNPQDFFQEEVTPSEAEEYF</sequence>
<comment type="caution">
    <text evidence="1">The sequence shown here is derived from an EMBL/GenBank/DDBJ whole genome shotgun (WGS) entry which is preliminary data.</text>
</comment>